<dbReference type="EMBL" id="CADIKK010000029">
    <property type="protein sequence ID" value="CAB3801107.1"/>
    <property type="molecule type" value="Genomic_DNA"/>
</dbReference>
<evidence type="ECO:0000256" key="2">
    <source>
        <dbReference type="ARBA" id="ARBA00022475"/>
    </source>
</evidence>
<name>A0A6S7BI24_9BURK</name>
<accession>A0A6S7BI24</accession>
<keyword evidence="10" id="KW-1185">Reference proteome</keyword>
<evidence type="ECO:0000256" key="5">
    <source>
        <dbReference type="ARBA" id="ARBA00022989"/>
    </source>
</evidence>
<keyword evidence="5 7" id="KW-1133">Transmembrane helix</keyword>
<keyword evidence="3" id="KW-0997">Cell inner membrane</keyword>
<evidence type="ECO:0000256" key="1">
    <source>
        <dbReference type="ARBA" id="ARBA00004533"/>
    </source>
</evidence>
<proteinExistence type="predicted"/>
<dbReference type="Pfam" id="PF02470">
    <property type="entry name" value="MlaD"/>
    <property type="match status" value="3"/>
</dbReference>
<evidence type="ECO:0000256" key="7">
    <source>
        <dbReference type="SAM" id="Phobius"/>
    </source>
</evidence>
<feature type="domain" description="Mce/MlaD" evidence="8">
    <location>
        <begin position="297"/>
        <end position="402"/>
    </location>
</feature>
<feature type="transmembrane region" description="Helical" evidence="7">
    <location>
        <begin position="28"/>
        <end position="49"/>
    </location>
</feature>
<dbReference type="RefSeq" id="WP_175152352.1">
    <property type="nucleotide sequence ID" value="NZ_CADIKK010000029.1"/>
</dbReference>
<feature type="domain" description="Mce/MlaD" evidence="8">
    <location>
        <begin position="52"/>
        <end position="143"/>
    </location>
</feature>
<organism evidence="9 10">
    <name type="scientific">Paraburkholderia ultramafica</name>
    <dbReference type="NCBI Taxonomy" id="1544867"/>
    <lineage>
        <taxon>Bacteria</taxon>
        <taxon>Pseudomonadati</taxon>
        <taxon>Pseudomonadota</taxon>
        <taxon>Betaproteobacteria</taxon>
        <taxon>Burkholderiales</taxon>
        <taxon>Burkholderiaceae</taxon>
        <taxon>Paraburkholderia</taxon>
    </lineage>
</organism>
<evidence type="ECO:0000259" key="8">
    <source>
        <dbReference type="Pfam" id="PF02470"/>
    </source>
</evidence>
<dbReference type="GO" id="GO:0005886">
    <property type="term" value="C:plasma membrane"/>
    <property type="evidence" value="ECO:0007669"/>
    <property type="project" value="UniProtKB-SubCell"/>
</dbReference>
<keyword evidence="2" id="KW-1003">Cell membrane</keyword>
<dbReference type="AlphaFoldDB" id="A0A6S7BI24"/>
<evidence type="ECO:0000256" key="3">
    <source>
        <dbReference type="ARBA" id="ARBA00022519"/>
    </source>
</evidence>
<dbReference type="PANTHER" id="PTHR30462:SF2">
    <property type="entry name" value="INTERMEMBRANE TRANSPORT PROTEIN PQIB"/>
    <property type="match status" value="1"/>
</dbReference>
<evidence type="ECO:0000256" key="4">
    <source>
        <dbReference type="ARBA" id="ARBA00022692"/>
    </source>
</evidence>
<evidence type="ECO:0000313" key="9">
    <source>
        <dbReference type="EMBL" id="CAB3801107.1"/>
    </source>
</evidence>
<keyword evidence="6 7" id="KW-0472">Membrane</keyword>
<dbReference type="Proteomes" id="UP000494365">
    <property type="component" value="Unassembled WGS sequence"/>
</dbReference>
<reference evidence="9 10" key="1">
    <citation type="submission" date="2020-04" db="EMBL/GenBank/DDBJ databases">
        <authorList>
            <person name="De Canck E."/>
        </authorList>
    </citation>
    <scope>NUCLEOTIDE SEQUENCE [LARGE SCALE GENOMIC DNA]</scope>
    <source>
        <strain evidence="9 10">LMG 28614</strain>
    </source>
</reference>
<gene>
    <name evidence="9" type="primary">pqiB_3</name>
    <name evidence="9" type="ORF">LMG28614_05327</name>
</gene>
<dbReference type="InterPro" id="IPR051800">
    <property type="entry name" value="PqiA-PqiB_transport"/>
</dbReference>
<dbReference type="PANTHER" id="PTHR30462">
    <property type="entry name" value="INTERMEMBRANE TRANSPORT PROTEIN PQIB-RELATED"/>
    <property type="match status" value="1"/>
</dbReference>
<feature type="domain" description="Mce/MlaD" evidence="8">
    <location>
        <begin position="167"/>
        <end position="227"/>
    </location>
</feature>
<evidence type="ECO:0000313" key="10">
    <source>
        <dbReference type="Proteomes" id="UP000494365"/>
    </source>
</evidence>
<keyword evidence="4 7" id="KW-0812">Transmembrane</keyword>
<sequence>MPETGKTPDLPELPEAVAAPRARWRLQVVWLVPIIAVLIGGWLAVKAVLEQGPKITITFNTGEGLEAGKTKIKFKDVDIGVIKEVSLSRDHKHVIATAEVVKDASDLLVDDTRFWVVRPRISGGTVSGLGTLLSGSFVGMDAGASPKTRQAFTGLETPPVIASDVPGREFVLKSQDMGSLAAGTPVFYRRLQVGQITSFSLDPDGRSVTLRAFINAPYDRFVRPDTRFWHASGVDLALDTNGVRVNTQSLVSILVGGVAFDTPDQSVGQPPAAAQTSFALFASFGDAMKRHDRIVTRFVAEFKDSVRGLTAGAPLDFRGITVGEVTGIYTRFNRETRKLSIVVEVAYYPERFTNRYEGGPTGSPAVENENQREFADYLVARGMRLQLRTGNLLTGQLYLAVDFFPDAPKAKIDWSKDPAEFPTVPGTLQSLQDSMTRLMTKLNTIPFEAIGKNTQLTLQSANALLGHLDTDVVPQAKDTLSAAHGVMNSANSALQPDTALQQNVSDAMSQLAQTAAAVRTLADYLERHPEALVRGKPENKP</sequence>
<dbReference type="InterPro" id="IPR003399">
    <property type="entry name" value="Mce/MlaD"/>
</dbReference>
<protein>
    <submittedName>
        <fullName evidence="9">Intermembrane transport protein PqiB</fullName>
    </submittedName>
</protein>
<comment type="subcellular location">
    <subcellularLocation>
        <location evidence="1">Cell inner membrane</location>
    </subcellularLocation>
</comment>
<evidence type="ECO:0000256" key="6">
    <source>
        <dbReference type="ARBA" id="ARBA00023136"/>
    </source>
</evidence>